<keyword evidence="9" id="KW-0238">DNA-binding</keyword>
<protein>
    <recommendedName>
        <fullName evidence="14">C2H2-type domain-containing protein</fullName>
    </recommendedName>
</protein>
<dbReference type="InterPro" id="IPR013087">
    <property type="entry name" value="Znf_C2H2_type"/>
</dbReference>
<comment type="similarity">
    <text evidence="3">Belongs to the krueppel C2H2-type zinc-finger protein family.</text>
</comment>
<dbReference type="FunFam" id="3.30.160.60:FF:001954">
    <property type="entry name" value="Zinc finger protein 787"/>
    <property type="match status" value="1"/>
</dbReference>
<dbReference type="FunFam" id="3.30.160.60:FF:001480">
    <property type="entry name" value="Si:cabz01071911.3"/>
    <property type="match status" value="1"/>
</dbReference>
<keyword evidence="5" id="KW-0677">Repeat</keyword>
<dbReference type="PROSITE" id="PS50157">
    <property type="entry name" value="ZINC_FINGER_C2H2_2"/>
    <property type="match status" value="11"/>
</dbReference>
<feature type="compositionally biased region" description="Basic and acidic residues" evidence="13">
    <location>
        <begin position="308"/>
        <end position="317"/>
    </location>
</feature>
<name>A0A9Q1HJ24_HOLLE</name>
<evidence type="ECO:0000256" key="13">
    <source>
        <dbReference type="SAM" id="MobiDB-lite"/>
    </source>
</evidence>
<evidence type="ECO:0000259" key="14">
    <source>
        <dbReference type="PROSITE" id="PS50157"/>
    </source>
</evidence>
<dbReference type="FunFam" id="3.30.160.60:FF:000478">
    <property type="entry name" value="Zinc finger protein 133"/>
    <property type="match status" value="1"/>
</dbReference>
<dbReference type="FunFam" id="3.30.160.60:FF:000100">
    <property type="entry name" value="Zinc finger 45-like"/>
    <property type="match status" value="1"/>
</dbReference>
<dbReference type="FunFam" id="3.30.160.60:FF:000702">
    <property type="entry name" value="Transcription factor E4F1 isoform 1"/>
    <property type="match status" value="1"/>
</dbReference>
<feature type="domain" description="C2H2-type" evidence="14">
    <location>
        <begin position="739"/>
        <end position="766"/>
    </location>
</feature>
<organism evidence="15 16">
    <name type="scientific">Holothuria leucospilota</name>
    <name type="common">Black long sea cucumber</name>
    <name type="synonym">Mertensiothuria leucospilota</name>
    <dbReference type="NCBI Taxonomy" id="206669"/>
    <lineage>
        <taxon>Eukaryota</taxon>
        <taxon>Metazoa</taxon>
        <taxon>Echinodermata</taxon>
        <taxon>Eleutherozoa</taxon>
        <taxon>Echinozoa</taxon>
        <taxon>Holothuroidea</taxon>
        <taxon>Aspidochirotacea</taxon>
        <taxon>Aspidochirotida</taxon>
        <taxon>Holothuriidae</taxon>
        <taxon>Holothuria</taxon>
    </lineage>
</organism>
<dbReference type="FunFam" id="3.30.160.60:FF:000508">
    <property type="entry name" value="Myeloid zinc finger 1"/>
    <property type="match status" value="1"/>
</dbReference>
<dbReference type="Pfam" id="PF00096">
    <property type="entry name" value="zf-C2H2"/>
    <property type="match status" value="7"/>
</dbReference>
<feature type="domain" description="C2H2-type" evidence="14">
    <location>
        <begin position="543"/>
        <end position="570"/>
    </location>
</feature>
<evidence type="ECO:0000256" key="6">
    <source>
        <dbReference type="ARBA" id="ARBA00022771"/>
    </source>
</evidence>
<accession>A0A9Q1HJ24</accession>
<feature type="domain" description="C2H2-type" evidence="14">
    <location>
        <begin position="711"/>
        <end position="738"/>
    </location>
</feature>
<evidence type="ECO:0000256" key="8">
    <source>
        <dbReference type="ARBA" id="ARBA00023015"/>
    </source>
</evidence>
<feature type="region of interest" description="Disordered" evidence="13">
    <location>
        <begin position="303"/>
        <end position="325"/>
    </location>
</feature>
<feature type="domain" description="C2H2-type" evidence="14">
    <location>
        <begin position="488"/>
        <end position="515"/>
    </location>
</feature>
<dbReference type="Proteomes" id="UP001152320">
    <property type="component" value="Chromosome 1"/>
</dbReference>
<dbReference type="InterPro" id="IPR041232">
    <property type="entry name" value="NPL"/>
</dbReference>
<evidence type="ECO:0000256" key="3">
    <source>
        <dbReference type="ARBA" id="ARBA00006991"/>
    </source>
</evidence>
<gene>
    <name evidence="15" type="ORF">HOLleu_01126</name>
</gene>
<sequence length="767" mass="87577">MTLHPGVEYTREIMRQEYLTLASLDCRPQMNRGDANLTAHLVLKRDGYEHVLCTLQQGIVHQQILNFVLHERENLTLTVEGTDKDSVSEIKCEIQYRCDLESAETEEGSYQQLNGENNVLTDNVTVGAICNNATDSVTVGEIHNICTGSEPVETSDINMDTNNHGEATSKDSVSPDNIVEVTYNCLPNIKVESEQETDQNLNSRNALLTNEETMGAIASYQNISTVNESSTINMGGQDCKQSIGENTLASNNVIEGTTNFSSHVNVDTEQGSDQHMNNSNALLTSSRTEGVFDSVENTHATMESSTLEMDRNDHCQSPDDEDEGTCMDQTFSEEAILEDSNGNIIESTMNCRKEEETQASCELLDRNAGYEVNLAAIESKNVQLDNSPHQVCAKTKICTVLLKKIKQSHGNHPHGHSSRKSFKCQFCDEIFNEKVVLAMHERNHTVKQAVTSQSSVRVLNGKQLFKCQCCAKEFNTMDDLTSHRSIHFKCDKCGKKFNHMARLKAHKRIHTDKKTSKHNHCLKKLNQTVLKLHENRYNDSNLFTCEYCNEKFCQKAGLQQHQGIHSGNKPFTCEDCGKKYTSQQNLKQHERTHTGERPFSCKDCDKKFSMKTVLMSHERIHTGEKPFSCNHCDKKFSRKNNLKQHERIHTGEKPFSCKHCDRKFRHKQTVIQHERIHTGERPFSCKHCDKKFIQKVALIRHERIHTGEKPFTCKHCDRKFRHKRTLIQHERIHTGERPFSRKHCDKNFSRKDHLKQHETTHTGESPF</sequence>
<dbReference type="SMART" id="SM00355">
    <property type="entry name" value="ZnF_C2H2"/>
    <property type="match status" value="11"/>
</dbReference>
<dbReference type="GO" id="GO:0008270">
    <property type="term" value="F:zinc ion binding"/>
    <property type="evidence" value="ECO:0007669"/>
    <property type="project" value="UniProtKB-KW"/>
</dbReference>
<feature type="domain" description="C2H2-type" evidence="14">
    <location>
        <begin position="627"/>
        <end position="654"/>
    </location>
</feature>
<evidence type="ECO:0000256" key="4">
    <source>
        <dbReference type="ARBA" id="ARBA00022723"/>
    </source>
</evidence>
<feature type="compositionally biased region" description="Basic and acidic residues" evidence="13">
    <location>
        <begin position="745"/>
        <end position="761"/>
    </location>
</feature>
<feature type="domain" description="C2H2-type" evidence="14">
    <location>
        <begin position="422"/>
        <end position="449"/>
    </location>
</feature>
<dbReference type="OrthoDB" id="1095242at2759"/>
<dbReference type="Gene3D" id="3.30.160.60">
    <property type="entry name" value="Classic Zinc Finger"/>
    <property type="match status" value="10"/>
</dbReference>
<dbReference type="GO" id="GO:0003677">
    <property type="term" value="F:DNA binding"/>
    <property type="evidence" value="ECO:0007669"/>
    <property type="project" value="UniProtKB-KW"/>
</dbReference>
<dbReference type="FunFam" id="3.30.160.60:FF:000446">
    <property type="entry name" value="Zinc finger protein"/>
    <property type="match status" value="1"/>
</dbReference>
<dbReference type="InterPro" id="IPR050826">
    <property type="entry name" value="Krueppel_C2H2_ZnFinger"/>
</dbReference>
<dbReference type="EMBL" id="JAIZAY010000001">
    <property type="protein sequence ID" value="KAJ8048704.1"/>
    <property type="molecule type" value="Genomic_DNA"/>
</dbReference>
<dbReference type="SUPFAM" id="SSF57667">
    <property type="entry name" value="beta-beta-alpha zinc fingers"/>
    <property type="match status" value="6"/>
</dbReference>
<dbReference type="AlphaFoldDB" id="A0A9Q1HJ24"/>
<evidence type="ECO:0000313" key="16">
    <source>
        <dbReference type="Proteomes" id="UP001152320"/>
    </source>
</evidence>
<dbReference type="PROSITE" id="PS00028">
    <property type="entry name" value="ZINC_FINGER_C2H2_1"/>
    <property type="match status" value="9"/>
</dbReference>
<evidence type="ECO:0000313" key="15">
    <source>
        <dbReference type="EMBL" id="KAJ8048704.1"/>
    </source>
</evidence>
<keyword evidence="8" id="KW-0805">Transcription regulation</keyword>
<reference evidence="15" key="1">
    <citation type="submission" date="2021-10" db="EMBL/GenBank/DDBJ databases">
        <title>Tropical sea cucumber genome reveals ecological adaptation and Cuvierian tubules defense mechanism.</title>
        <authorList>
            <person name="Chen T."/>
        </authorList>
    </citation>
    <scope>NUCLEOTIDE SEQUENCE</scope>
    <source>
        <strain evidence="15">Nanhai2018</strain>
        <tissue evidence="15">Muscle</tissue>
    </source>
</reference>
<feature type="domain" description="C2H2-type" evidence="14">
    <location>
        <begin position="571"/>
        <end position="598"/>
    </location>
</feature>
<keyword evidence="16" id="KW-1185">Reference proteome</keyword>
<dbReference type="GO" id="GO:0042802">
    <property type="term" value="F:identical protein binding"/>
    <property type="evidence" value="ECO:0007669"/>
    <property type="project" value="UniProtKB-ARBA"/>
</dbReference>
<feature type="domain" description="C2H2-type" evidence="14">
    <location>
        <begin position="683"/>
        <end position="710"/>
    </location>
</feature>
<feature type="domain" description="C2H2-type" evidence="14">
    <location>
        <begin position="655"/>
        <end position="682"/>
    </location>
</feature>
<keyword evidence="10" id="KW-0804">Transcription</keyword>
<evidence type="ECO:0000256" key="7">
    <source>
        <dbReference type="ARBA" id="ARBA00022833"/>
    </source>
</evidence>
<comment type="similarity">
    <text evidence="2">Belongs to the histone deacetylase HD2 family.</text>
</comment>
<evidence type="ECO:0000256" key="9">
    <source>
        <dbReference type="ARBA" id="ARBA00023125"/>
    </source>
</evidence>
<evidence type="ECO:0000256" key="1">
    <source>
        <dbReference type="ARBA" id="ARBA00004123"/>
    </source>
</evidence>
<proteinExistence type="inferred from homology"/>
<keyword evidence="4" id="KW-0479">Metal-binding</keyword>
<dbReference type="GO" id="GO:0005634">
    <property type="term" value="C:nucleus"/>
    <property type="evidence" value="ECO:0007669"/>
    <property type="project" value="UniProtKB-SubCell"/>
</dbReference>
<dbReference type="PANTHER" id="PTHR24377">
    <property type="entry name" value="IP01015P-RELATED"/>
    <property type="match status" value="1"/>
</dbReference>
<keyword evidence="11" id="KW-0539">Nucleus</keyword>
<evidence type="ECO:0000256" key="10">
    <source>
        <dbReference type="ARBA" id="ARBA00023163"/>
    </source>
</evidence>
<keyword evidence="6 12" id="KW-0863">Zinc-finger</keyword>
<evidence type="ECO:0000256" key="2">
    <source>
        <dbReference type="ARBA" id="ARBA00006673"/>
    </source>
</evidence>
<evidence type="ECO:0000256" key="12">
    <source>
        <dbReference type="PROSITE-ProRule" id="PRU00042"/>
    </source>
</evidence>
<feature type="domain" description="C2H2-type" evidence="14">
    <location>
        <begin position="599"/>
        <end position="626"/>
    </location>
</feature>
<comment type="caution">
    <text evidence="15">The sequence shown here is derived from an EMBL/GenBank/DDBJ whole genome shotgun (WGS) entry which is preliminary data.</text>
</comment>
<feature type="domain" description="C2H2-type" evidence="14">
    <location>
        <begin position="465"/>
        <end position="487"/>
    </location>
</feature>
<feature type="region of interest" description="Disordered" evidence="13">
    <location>
        <begin position="734"/>
        <end position="767"/>
    </location>
</feature>
<keyword evidence="7" id="KW-0862">Zinc</keyword>
<dbReference type="Pfam" id="PF17800">
    <property type="entry name" value="NPL"/>
    <property type="match status" value="1"/>
</dbReference>
<dbReference type="InterPro" id="IPR036236">
    <property type="entry name" value="Znf_C2H2_sf"/>
</dbReference>
<comment type="subcellular location">
    <subcellularLocation>
        <location evidence="1">Nucleus</location>
    </subcellularLocation>
</comment>
<evidence type="ECO:0000256" key="5">
    <source>
        <dbReference type="ARBA" id="ARBA00022737"/>
    </source>
</evidence>
<evidence type="ECO:0000256" key="11">
    <source>
        <dbReference type="ARBA" id="ARBA00023242"/>
    </source>
</evidence>
<dbReference type="Gene3D" id="2.60.120.340">
    <property type="entry name" value="Nucleoplasmin core domain"/>
    <property type="match status" value="1"/>
</dbReference>
<dbReference type="FunFam" id="3.30.160.60:FF:002343">
    <property type="entry name" value="Zinc finger protein 33A"/>
    <property type="match status" value="1"/>
</dbReference>